<keyword evidence="1" id="KW-0040">ANK repeat</keyword>
<evidence type="ECO:0000313" key="3">
    <source>
        <dbReference type="Proteomes" id="UP000310200"/>
    </source>
</evidence>
<accession>A0A4S2JUH5</accession>
<name>A0A4S2JUH5_9HYME</name>
<keyword evidence="3" id="KW-1185">Reference proteome</keyword>
<dbReference type="PROSITE" id="PS50297">
    <property type="entry name" value="ANK_REP_REGION"/>
    <property type="match status" value="1"/>
</dbReference>
<protein>
    <submittedName>
        <fullName evidence="2">Transient receptor potential cation channel protein painless-like protein</fullName>
    </submittedName>
</protein>
<dbReference type="Pfam" id="PF00023">
    <property type="entry name" value="Ank"/>
    <property type="match status" value="1"/>
</dbReference>
<dbReference type="PROSITE" id="PS50088">
    <property type="entry name" value="ANK_REPEAT"/>
    <property type="match status" value="1"/>
</dbReference>
<organism evidence="2 3">
    <name type="scientific">Temnothorax longispinosus</name>
    <dbReference type="NCBI Taxonomy" id="300112"/>
    <lineage>
        <taxon>Eukaryota</taxon>
        <taxon>Metazoa</taxon>
        <taxon>Ecdysozoa</taxon>
        <taxon>Arthropoda</taxon>
        <taxon>Hexapoda</taxon>
        <taxon>Insecta</taxon>
        <taxon>Pterygota</taxon>
        <taxon>Neoptera</taxon>
        <taxon>Endopterygota</taxon>
        <taxon>Hymenoptera</taxon>
        <taxon>Apocrita</taxon>
        <taxon>Aculeata</taxon>
        <taxon>Formicoidea</taxon>
        <taxon>Formicidae</taxon>
        <taxon>Myrmicinae</taxon>
        <taxon>Temnothorax</taxon>
    </lineage>
</organism>
<dbReference type="InterPro" id="IPR002110">
    <property type="entry name" value="Ankyrin_rpt"/>
</dbReference>
<proteinExistence type="predicted"/>
<reference evidence="2 3" key="1">
    <citation type="journal article" date="2019" name="Philos. Trans. R. Soc. Lond., B, Biol. Sci.">
        <title>Ant behaviour and brain gene expression of defending hosts depend on the ecological success of the intruding social parasite.</title>
        <authorList>
            <person name="Kaur R."/>
            <person name="Stoldt M."/>
            <person name="Jongepier E."/>
            <person name="Feldmeyer B."/>
            <person name="Menzel F."/>
            <person name="Bornberg-Bauer E."/>
            <person name="Foitzik S."/>
        </authorList>
    </citation>
    <scope>NUCLEOTIDE SEQUENCE [LARGE SCALE GENOMIC DNA]</scope>
    <source>
        <tissue evidence="2">Whole body</tissue>
    </source>
</reference>
<evidence type="ECO:0000313" key="2">
    <source>
        <dbReference type="EMBL" id="TGZ38327.1"/>
    </source>
</evidence>
<keyword evidence="2" id="KW-0675">Receptor</keyword>
<gene>
    <name evidence="2" type="ORF">DBV15_00462</name>
</gene>
<dbReference type="Proteomes" id="UP000310200">
    <property type="component" value="Unassembled WGS sequence"/>
</dbReference>
<dbReference type="EMBL" id="QBLH01003436">
    <property type="protein sequence ID" value="TGZ38327.1"/>
    <property type="molecule type" value="Genomic_DNA"/>
</dbReference>
<comment type="caution">
    <text evidence="2">The sequence shown here is derived from an EMBL/GenBank/DDBJ whole genome shotgun (WGS) entry which is preliminary data.</text>
</comment>
<feature type="repeat" description="ANK" evidence="1">
    <location>
        <begin position="6"/>
        <end position="38"/>
    </location>
</feature>
<dbReference type="InterPro" id="IPR036770">
    <property type="entry name" value="Ankyrin_rpt-contain_sf"/>
</dbReference>
<dbReference type="SUPFAM" id="SSF48403">
    <property type="entry name" value="Ankyrin repeat"/>
    <property type="match status" value="1"/>
</dbReference>
<dbReference type="Gene3D" id="1.25.40.20">
    <property type="entry name" value="Ankyrin repeat-containing domain"/>
    <property type="match status" value="1"/>
</dbReference>
<sequence>MTSCGQGNTPLHYAARESCREAITLFLKHGSCIGYMNRFNEPPIAQIPTNTLLEHFDNCVQLKDESCLLYTSRCV</sequence>
<dbReference type="AlphaFoldDB" id="A0A4S2JUH5"/>
<evidence type="ECO:0000256" key="1">
    <source>
        <dbReference type="PROSITE-ProRule" id="PRU00023"/>
    </source>
</evidence>
<dbReference type="STRING" id="300112.A0A4S2JUH5"/>